<evidence type="ECO:0000256" key="7">
    <source>
        <dbReference type="SAM" id="Phobius"/>
    </source>
</evidence>
<evidence type="ECO:0000256" key="4">
    <source>
        <dbReference type="ARBA" id="ARBA00022801"/>
    </source>
</evidence>
<keyword evidence="3 7" id="KW-0812">Transmembrane</keyword>
<comment type="caution">
    <text evidence="9">The sequence shown here is derived from an EMBL/GenBank/DDBJ whole genome shotgun (WGS) entry which is preliminary data.</text>
</comment>
<dbReference type="eggNOG" id="COG0705">
    <property type="taxonomic scope" value="Bacteria"/>
</dbReference>
<dbReference type="SUPFAM" id="SSF144091">
    <property type="entry name" value="Rhomboid-like"/>
    <property type="match status" value="1"/>
</dbReference>
<evidence type="ECO:0000256" key="1">
    <source>
        <dbReference type="ARBA" id="ARBA00004141"/>
    </source>
</evidence>
<evidence type="ECO:0000256" key="5">
    <source>
        <dbReference type="ARBA" id="ARBA00022989"/>
    </source>
</evidence>
<dbReference type="GO" id="GO:0004252">
    <property type="term" value="F:serine-type endopeptidase activity"/>
    <property type="evidence" value="ECO:0007669"/>
    <property type="project" value="InterPro"/>
</dbReference>
<dbReference type="EMBL" id="AVPE01000014">
    <property type="protein sequence ID" value="KGX90567.1"/>
    <property type="molecule type" value="Genomic_DNA"/>
</dbReference>
<gene>
    <name evidence="9" type="ORF">N781_07190</name>
</gene>
<sequence length="254" mass="29269">MFFRTESFKDFITFYPVVTVIVAVNLLLWLFSGFLEIPLFVRFVDFGVGFNLKISNGEWWRLFTPIFLHDQSSVGHVLFNSFSLVLFGPALEQMLGKVKFMIGYVGAGVIGNIGTYLFAPDIYLHLGASGSIYGLFGFYLFMILFRQRLIDESSKQIVTVILVIGIIMTFLRSGINIYGHLFGFLGGLLLAPLLLINAKPFSPWRNERRRRDDHEYGFDPNRWSKRNQLKRKYTRYAIWAVILIILLLGLIKPF</sequence>
<organism evidence="9 10">
    <name type="scientific">Pontibacillus halophilus JSM 076056 = DSM 19796</name>
    <dbReference type="NCBI Taxonomy" id="1385510"/>
    <lineage>
        <taxon>Bacteria</taxon>
        <taxon>Bacillati</taxon>
        <taxon>Bacillota</taxon>
        <taxon>Bacilli</taxon>
        <taxon>Bacillales</taxon>
        <taxon>Bacillaceae</taxon>
        <taxon>Pontibacillus</taxon>
    </lineage>
</organism>
<dbReference type="InterPro" id="IPR035952">
    <property type="entry name" value="Rhomboid-like_sf"/>
</dbReference>
<dbReference type="RefSeq" id="WP_026801227.1">
    <property type="nucleotide sequence ID" value="NZ_AULI01000014.1"/>
</dbReference>
<feature type="transmembrane region" description="Helical" evidence="7">
    <location>
        <begin position="124"/>
        <end position="145"/>
    </location>
</feature>
<evidence type="ECO:0000256" key="3">
    <source>
        <dbReference type="ARBA" id="ARBA00022692"/>
    </source>
</evidence>
<dbReference type="AlphaFoldDB" id="A0A0A5I422"/>
<dbReference type="Gene3D" id="1.20.1540.10">
    <property type="entry name" value="Rhomboid-like"/>
    <property type="match status" value="1"/>
</dbReference>
<evidence type="ECO:0000256" key="6">
    <source>
        <dbReference type="ARBA" id="ARBA00023136"/>
    </source>
</evidence>
<feature type="transmembrane region" description="Helical" evidence="7">
    <location>
        <begin position="181"/>
        <end position="201"/>
    </location>
</feature>
<reference evidence="9 10" key="1">
    <citation type="submission" date="2013-08" db="EMBL/GenBank/DDBJ databases">
        <authorList>
            <person name="Huang J."/>
            <person name="Wang G."/>
        </authorList>
    </citation>
    <scope>NUCLEOTIDE SEQUENCE [LARGE SCALE GENOMIC DNA]</scope>
    <source>
        <strain evidence="9 10">JSM 076056</strain>
    </source>
</reference>
<keyword evidence="4" id="KW-0378">Hydrolase</keyword>
<evidence type="ECO:0000259" key="8">
    <source>
        <dbReference type="Pfam" id="PF01694"/>
    </source>
</evidence>
<dbReference type="InterPro" id="IPR050925">
    <property type="entry name" value="Rhomboid_protease_S54"/>
</dbReference>
<accession>A0A0A5I422</accession>
<keyword evidence="10" id="KW-1185">Reference proteome</keyword>
<feature type="transmembrane region" description="Helical" evidence="7">
    <location>
        <begin position="73"/>
        <end position="91"/>
    </location>
</feature>
<dbReference type="PANTHER" id="PTHR43731">
    <property type="entry name" value="RHOMBOID PROTEASE"/>
    <property type="match status" value="1"/>
</dbReference>
<feature type="transmembrane region" description="Helical" evidence="7">
    <location>
        <begin position="12"/>
        <end position="31"/>
    </location>
</feature>
<dbReference type="Pfam" id="PF01694">
    <property type="entry name" value="Rhomboid"/>
    <property type="match status" value="1"/>
</dbReference>
<feature type="transmembrane region" description="Helical" evidence="7">
    <location>
        <begin position="233"/>
        <end position="251"/>
    </location>
</feature>
<keyword evidence="6 7" id="KW-0472">Membrane</keyword>
<feature type="domain" description="Peptidase S54 rhomboid" evidence="8">
    <location>
        <begin position="57"/>
        <end position="195"/>
    </location>
</feature>
<dbReference type="OrthoDB" id="9813074at2"/>
<dbReference type="Proteomes" id="UP000030528">
    <property type="component" value="Unassembled WGS sequence"/>
</dbReference>
<keyword evidence="5 7" id="KW-1133">Transmembrane helix</keyword>
<name>A0A0A5I422_9BACI</name>
<feature type="transmembrane region" description="Helical" evidence="7">
    <location>
        <begin position="157"/>
        <end position="175"/>
    </location>
</feature>
<evidence type="ECO:0000313" key="10">
    <source>
        <dbReference type="Proteomes" id="UP000030528"/>
    </source>
</evidence>
<protein>
    <submittedName>
        <fullName evidence="9">Membrane protein</fullName>
    </submittedName>
</protein>
<dbReference type="GO" id="GO:0016020">
    <property type="term" value="C:membrane"/>
    <property type="evidence" value="ECO:0007669"/>
    <property type="project" value="UniProtKB-SubCell"/>
</dbReference>
<dbReference type="STRING" id="1385510.GCA_000425205_02965"/>
<evidence type="ECO:0000313" key="9">
    <source>
        <dbReference type="EMBL" id="KGX90567.1"/>
    </source>
</evidence>
<proteinExistence type="inferred from homology"/>
<comment type="similarity">
    <text evidence="2">Belongs to the peptidase S54 family.</text>
</comment>
<feature type="transmembrane region" description="Helical" evidence="7">
    <location>
        <begin position="98"/>
        <end position="118"/>
    </location>
</feature>
<evidence type="ECO:0000256" key="2">
    <source>
        <dbReference type="ARBA" id="ARBA00009045"/>
    </source>
</evidence>
<dbReference type="InterPro" id="IPR022764">
    <property type="entry name" value="Peptidase_S54_rhomboid_dom"/>
</dbReference>
<comment type="subcellular location">
    <subcellularLocation>
        <location evidence="1">Membrane</location>
        <topology evidence="1">Multi-pass membrane protein</topology>
    </subcellularLocation>
</comment>
<dbReference type="PANTHER" id="PTHR43731:SF14">
    <property type="entry name" value="PRESENILIN-ASSOCIATED RHOMBOID-LIKE PROTEIN, MITOCHONDRIAL"/>
    <property type="match status" value="1"/>
</dbReference>